<keyword evidence="5 11" id="KW-0285">Flavoprotein</keyword>
<evidence type="ECO:0000313" key="13">
    <source>
        <dbReference type="EMBL" id="WZN47436.1"/>
    </source>
</evidence>
<comment type="subcellular location">
    <subcellularLocation>
        <location evidence="11">Cytoplasm</location>
    </subcellularLocation>
</comment>
<protein>
    <recommendedName>
        <fullName evidence="4 11">tRNA uridine 5-carboxymethylaminomethyl modification enzyme MnmG</fullName>
    </recommendedName>
    <alternativeName>
        <fullName evidence="10 11">Glucose-inhibited division protein A</fullName>
    </alternativeName>
</protein>
<evidence type="ECO:0000259" key="12">
    <source>
        <dbReference type="SMART" id="SM01228"/>
    </source>
</evidence>
<dbReference type="Pfam" id="PF21680">
    <property type="entry name" value="GIDA_C_1st"/>
    <property type="match status" value="1"/>
</dbReference>
<dbReference type="InterPro" id="IPR026904">
    <property type="entry name" value="MnmG_C"/>
</dbReference>
<dbReference type="HAMAP" id="MF_00129">
    <property type="entry name" value="MnmG_GidA"/>
    <property type="match status" value="1"/>
</dbReference>
<dbReference type="InterPro" id="IPR044920">
    <property type="entry name" value="MnmG_C_subdom_sf"/>
</dbReference>
<comment type="cofactor">
    <cofactor evidence="1 11">
        <name>FAD</name>
        <dbReference type="ChEBI" id="CHEBI:57692"/>
    </cofactor>
</comment>
<evidence type="ECO:0000256" key="6">
    <source>
        <dbReference type="ARBA" id="ARBA00022694"/>
    </source>
</evidence>
<keyword evidence="8 11" id="KW-0520">NAD</keyword>
<comment type="caution">
    <text evidence="11">Lacks conserved residue(s) required for the propagation of feature annotation.</text>
</comment>
<keyword evidence="11" id="KW-0963">Cytoplasm</keyword>
<evidence type="ECO:0000256" key="5">
    <source>
        <dbReference type="ARBA" id="ARBA00022630"/>
    </source>
</evidence>
<accession>A0ABZ2Z5A9</accession>
<evidence type="ECO:0000313" key="14">
    <source>
        <dbReference type="Proteomes" id="UP001449657"/>
    </source>
</evidence>
<evidence type="ECO:0000256" key="9">
    <source>
        <dbReference type="ARBA" id="ARBA00025948"/>
    </source>
</evidence>
<dbReference type="SMART" id="SM01228">
    <property type="entry name" value="GIDA_assoc_3"/>
    <property type="match status" value="1"/>
</dbReference>
<comment type="subunit">
    <text evidence="9 11">Homodimer. Heterotetramer of two MnmE and two MnmG subunits.</text>
</comment>
<evidence type="ECO:0000256" key="10">
    <source>
        <dbReference type="ARBA" id="ARBA00031800"/>
    </source>
</evidence>
<dbReference type="Proteomes" id="UP001449657">
    <property type="component" value="Chromosome"/>
</dbReference>
<organism evidence="13 14">
    <name type="scientific">Chitinophaga caseinilytica</name>
    <dbReference type="NCBI Taxonomy" id="2267521"/>
    <lineage>
        <taxon>Bacteria</taxon>
        <taxon>Pseudomonadati</taxon>
        <taxon>Bacteroidota</taxon>
        <taxon>Chitinophagia</taxon>
        <taxon>Chitinophagales</taxon>
        <taxon>Chitinophagaceae</taxon>
        <taxon>Chitinophaga</taxon>
    </lineage>
</organism>
<feature type="binding site" evidence="11">
    <location>
        <begin position="11"/>
        <end position="16"/>
    </location>
    <ligand>
        <name>FAD</name>
        <dbReference type="ChEBI" id="CHEBI:57692"/>
    </ligand>
</feature>
<feature type="domain" description="tRNA uridine 5-carboxymethylaminomethyl modification enzyme C-terminal subdomain" evidence="12">
    <location>
        <begin position="547"/>
        <end position="618"/>
    </location>
</feature>
<sequence>MFPVYDVIVVGAGHAGCEAAAAAANMGSRVLLVTMNMQTIAQMSCNPAMGGIAKGQIVREIDALGGYSGIVTDQSMIQFRMLNRSKGPAMWSPRTQNDRMLFAAKWREALENTPNVDFYQDMVKALIIKNGVCQGVITGLGHEISAKAVVLTNGTFLNGVIHIGDKQFGGGRVAEKAATGITEQLVSLGFESDRLKTGTPPRIDGRSLDYSKMEEQKGDEEIVGFSYMDVEKIRPEQQRSCWITYTSENVHEILKTGFDRSPMFQGRIQGIGPRYCPSIEDKINRFAERERHQLFVEPEGFNTVEIYVNGFSTSLPEDVQLKALRMVAGFENVRMFRPGYAIEYDYFPPTQLQFSLETKQVANLFFAGQINGTTGYEEAACQGLMAGINAHLKVTEQAPLVLKRSEAYIGVLIDDLINKGTDEPYRMFTSRAEFRTLLRQDNADLRLTERSHALGLATDERMARTREKLAGVEKIKSILKELPLEPEEANAWLQASGSAPLTQKQRAHQILLRPGIDIFSMKQHLPKVEKALENYSKEVLEQVEIQVKYDVYIEKENELVQRMSQLEDLMIPESFDYSKLVSLSNEARQKFSRIKPRTLGQASRISGVNPSDVQILMVYMGR</sequence>
<dbReference type="InterPro" id="IPR004416">
    <property type="entry name" value="MnmG"/>
</dbReference>
<dbReference type="Gene3D" id="1.10.150.570">
    <property type="entry name" value="GidA associated domain, C-terminal subdomain"/>
    <property type="match status" value="1"/>
</dbReference>
<dbReference type="Gene3D" id="1.10.10.1800">
    <property type="entry name" value="tRNA uridine 5-carboxymethylaminomethyl modification enzyme MnmG/GidA"/>
    <property type="match status" value="1"/>
</dbReference>
<gene>
    <name evidence="11 13" type="primary">mnmG</name>
    <name evidence="11" type="synonym">gidA</name>
    <name evidence="13" type="ORF">WJU22_04520</name>
</gene>
<dbReference type="Gene3D" id="3.50.50.60">
    <property type="entry name" value="FAD/NAD(P)-binding domain"/>
    <property type="match status" value="2"/>
</dbReference>
<dbReference type="InterPro" id="IPR036188">
    <property type="entry name" value="FAD/NAD-bd_sf"/>
</dbReference>
<dbReference type="InterPro" id="IPR002218">
    <property type="entry name" value="MnmG-rel"/>
</dbReference>
<dbReference type="PROSITE" id="PS01280">
    <property type="entry name" value="GIDA_1"/>
    <property type="match status" value="1"/>
</dbReference>
<evidence type="ECO:0000256" key="1">
    <source>
        <dbReference type="ARBA" id="ARBA00001974"/>
    </source>
</evidence>
<dbReference type="SUPFAM" id="SSF51905">
    <property type="entry name" value="FAD/NAD(P)-binding domain"/>
    <property type="match status" value="1"/>
</dbReference>
<keyword evidence="7 11" id="KW-0274">FAD</keyword>
<dbReference type="PROSITE" id="PS01281">
    <property type="entry name" value="GIDA_2"/>
    <property type="match status" value="1"/>
</dbReference>
<evidence type="ECO:0000256" key="4">
    <source>
        <dbReference type="ARBA" id="ARBA00020461"/>
    </source>
</evidence>
<keyword evidence="14" id="KW-1185">Reference proteome</keyword>
<dbReference type="InterPro" id="IPR040131">
    <property type="entry name" value="MnmG_N"/>
</dbReference>
<evidence type="ECO:0000256" key="11">
    <source>
        <dbReference type="HAMAP-Rule" id="MF_00129"/>
    </source>
</evidence>
<evidence type="ECO:0000256" key="7">
    <source>
        <dbReference type="ARBA" id="ARBA00022827"/>
    </source>
</evidence>
<feature type="binding site" evidence="11">
    <location>
        <begin position="272"/>
        <end position="286"/>
    </location>
    <ligand>
        <name>NAD(+)</name>
        <dbReference type="ChEBI" id="CHEBI:57540"/>
    </ligand>
</feature>
<dbReference type="InterPro" id="IPR020595">
    <property type="entry name" value="MnmG-rel_CS"/>
</dbReference>
<keyword evidence="6 11" id="KW-0819">tRNA processing</keyword>
<dbReference type="Pfam" id="PF01134">
    <property type="entry name" value="GIDA"/>
    <property type="match status" value="1"/>
</dbReference>
<proteinExistence type="inferred from homology"/>
<dbReference type="EMBL" id="CP150096">
    <property type="protein sequence ID" value="WZN47436.1"/>
    <property type="molecule type" value="Genomic_DNA"/>
</dbReference>
<dbReference type="InterPro" id="IPR049312">
    <property type="entry name" value="GIDA_C_N"/>
</dbReference>
<comment type="function">
    <text evidence="2 11">NAD-binding protein involved in the addition of a carboxymethylaminomethyl (cmnm) group at the wobble position (U34) of certain tRNAs, forming tRNA-cmnm(5)s(2)U34.</text>
</comment>
<evidence type="ECO:0000256" key="8">
    <source>
        <dbReference type="ARBA" id="ARBA00023027"/>
    </source>
</evidence>
<dbReference type="PANTHER" id="PTHR11806">
    <property type="entry name" value="GLUCOSE INHIBITED DIVISION PROTEIN A"/>
    <property type="match status" value="1"/>
</dbReference>
<reference evidence="13 14" key="1">
    <citation type="submission" date="2024-03" db="EMBL/GenBank/DDBJ databases">
        <title>Chitinophaga caseinilytica sp. nov., a casein hydrolysing bacterium isolated from forest soil.</title>
        <authorList>
            <person name="Lee D.S."/>
            <person name="Han D.M."/>
            <person name="Baek J.H."/>
            <person name="Choi D.G."/>
            <person name="Jeon J.H."/>
            <person name="Jeon C.O."/>
        </authorList>
    </citation>
    <scope>NUCLEOTIDE SEQUENCE [LARGE SCALE GENOMIC DNA]</scope>
    <source>
        <strain evidence="13 14">KACC 19118</strain>
    </source>
</reference>
<dbReference type="PANTHER" id="PTHR11806:SF0">
    <property type="entry name" value="PROTEIN MTO1 HOMOLOG, MITOCHONDRIAL"/>
    <property type="match status" value="1"/>
</dbReference>
<dbReference type="InterPro" id="IPR047001">
    <property type="entry name" value="MnmG_C_subdom"/>
</dbReference>
<dbReference type="Pfam" id="PF13932">
    <property type="entry name" value="SAM_GIDA_C"/>
    <property type="match status" value="1"/>
</dbReference>
<dbReference type="RefSeq" id="WP_341842073.1">
    <property type="nucleotide sequence ID" value="NZ_CP149792.1"/>
</dbReference>
<name>A0ABZ2Z5A9_9BACT</name>
<evidence type="ECO:0000256" key="2">
    <source>
        <dbReference type="ARBA" id="ARBA00003717"/>
    </source>
</evidence>
<dbReference type="NCBIfam" id="TIGR00136">
    <property type="entry name" value="mnmG_gidA"/>
    <property type="match status" value="1"/>
</dbReference>
<evidence type="ECO:0000256" key="3">
    <source>
        <dbReference type="ARBA" id="ARBA00007653"/>
    </source>
</evidence>
<comment type="similarity">
    <text evidence="3 11">Belongs to the MnmG family.</text>
</comment>